<evidence type="ECO:0008006" key="4">
    <source>
        <dbReference type="Google" id="ProtNLM"/>
    </source>
</evidence>
<accession>A0A8J3Z6J6</accession>
<evidence type="ECO:0000313" key="2">
    <source>
        <dbReference type="EMBL" id="GIJ58366.1"/>
    </source>
</evidence>
<dbReference type="Proteomes" id="UP000612585">
    <property type="component" value="Unassembled WGS sequence"/>
</dbReference>
<dbReference type="AlphaFoldDB" id="A0A8J3Z6J6"/>
<keyword evidence="1" id="KW-1133">Transmembrane helix</keyword>
<evidence type="ECO:0000256" key="1">
    <source>
        <dbReference type="SAM" id="Phobius"/>
    </source>
</evidence>
<keyword evidence="1" id="KW-0472">Membrane</keyword>
<dbReference type="Gene3D" id="3.40.50.10140">
    <property type="entry name" value="Toll/interleukin-1 receptor homology (TIR) domain"/>
    <property type="match status" value="1"/>
</dbReference>
<feature type="transmembrane region" description="Helical" evidence="1">
    <location>
        <begin position="116"/>
        <end position="136"/>
    </location>
</feature>
<evidence type="ECO:0000313" key="3">
    <source>
        <dbReference type="Proteomes" id="UP000612585"/>
    </source>
</evidence>
<comment type="caution">
    <text evidence="2">The sequence shown here is derived from an EMBL/GenBank/DDBJ whole genome shotgun (WGS) entry which is preliminary data.</text>
</comment>
<dbReference type="InterPro" id="IPR035897">
    <property type="entry name" value="Toll_tir_struct_dom_sf"/>
</dbReference>
<dbReference type="EMBL" id="BOPG01000034">
    <property type="protein sequence ID" value="GIJ58366.1"/>
    <property type="molecule type" value="Genomic_DNA"/>
</dbReference>
<name>A0A8J3Z6J6_9ACTN</name>
<organism evidence="2 3">
    <name type="scientific">Virgisporangium aurantiacum</name>
    <dbReference type="NCBI Taxonomy" id="175570"/>
    <lineage>
        <taxon>Bacteria</taxon>
        <taxon>Bacillati</taxon>
        <taxon>Actinomycetota</taxon>
        <taxon>Actinomycetes</taxon>
        <taxon>Micromonosporales</taxon>
        <taxon>Micromonosporaceae</taxon>
        <taxon>Virgisporangium</taxon>
    </lineage>
</organism>
<protein>
    <recommendedName>
        <fullName evidence="4">TIR domain-containing protein</fullName>
    </recommendedName>
</protein>
<gene>
    <name evidence="2" type="ORF">Vau01_058820</name>
</gene>
<sequence length="295" mass="32862">MSALARAEVVIVLIGKSWLAMGDGSGRRLIDSDSDWVHHEVRLALGNRKTRVIPVLLNDTPMPSAEALPEPLRALAGRQHRRIEESRWREDVSSLVKELSAERVRRSAARRRKRRYRLAAALVALLLVGAGGWWLVRRLTADEFTRDPELAQFATNVRADVGDCARPEPLVYLGEIGVDQPVGNDANAIVRCAGDQWAAYFISFRNHGKRSDLFNPIRAGKDTWRAFDSWGWEIGPIPAGQVTKVRICYIAGGGNLGIYWEPAQDDDDHARRYAGVLVAGGIEPEVLVKIWDGRT</sequence>
<keyword evidence="3" id="KW-1185">Reference proteome</keyword>
<reference evidence="2" key="1">
    <citation type="submission" date="2021-01" db="EMBL/GenBank/DDBJ databases">
        <title>Whole genome shotgun sequence of Virgisporangium aurantiacum NBRC 16421.</title>
        <authorList>
            <person name="Komaki H."/>
            <person name="Tamura T."/>
        </authorList>
    </citation>
    <scope>NUCLEOTIDE SEQUENCE</scope>
    <source>
        <strain evidence="2">NBRC 16421</strain>
    </source>
</reference>
<keyword evidence="1" id="KW-0812">Transmembrane</keyword>
<proteinExistence type="predicted"/>